<reference evidence="1" key="1">
    <citation type="journal article" date="2014" name="Front. Microbiol.">
        <title>High frequency of phylogenetically diverse reductive dehalogenase-homologous genes in deep subseafloor sedimentary metagenomes.</title>
        <authorList>
            <person name="Kawai M."/>
            <person name="Futagami T."/>
            <person name="Toyoda A."/>
            <person name="Takaki Y."/>
            <person name="Nishi S."/>
            <person name="Hori S."/>
            <person name="Arai W."/>
            <person name="Tsubouchi T."/>
            <person name="Morono Y."/>
            <person name="Uchiyama I."/>
            <person name="Ito T."/>
            <person name="Fujiyama A."/>
            <person name="Inagaki F."/>
            <person name="Takami H."/>
        </authorList>
    </citation>
    <scope>NUCLEOTIDE SEQUENCE</scope>
    <source>
        <strain evidence="1">Expedition CK06-06</strain>
    </source>
</reference>
<protein>
    <submittedName>
        <fullName evidence="1">Uncharacterized protein</fullName>
    </submittedName>
</protein>
<proteinExistence type="predicted"/>
<dbReference type="EMBL" id="BART01032447">
    <property type="protein sequence ID" value="GAH11040.1"/>
    <property type="molecule type" value="Genomic_DNA"/>
</dbReference>
<name>X1DS29_9ZZZZ</name>
<gene>
    <name evidence="1" type="ORF">S01H4_56069</name>
</gene>
<dbReference type="AlphaFoldDB" id="X1DS29"/>
<organism evidence="1">
    <name type="scientific">marine sediment metagenome</name>
    <dbReference type="NCBI Taxonomy" id="412755"/>
    <lineage>
        <taxon>unclassified sequences</taxon>
        <taxon>metagenomes</taxon>
        <taxon>ecological metagenomes</taxon>
    </lineage>
</organism>
<comment type="caution">
    <text evidence="1">The sequence shown here is derived from an EMBL/GenBank/DDBJ whole genome shotgun (WGS) entry which is preliminary data.</text>
</comment>
<accession>X1DS29</accession>
<sequence length="60" mass="7064">MANKISMIRNTSRVLGEFRKNPSKVFFDCLEMTISNHNVYKVTKKDVLIYLKKKISDLEK</sequence>
<evidence type="ECO:0000313" key="1">
    <source>
        <dbReference type="EMBL" id="GAH11040.1"/>
    </source>
</evidence>